<evidence type="ECO:0000313" key="2">
    <source>
        <dbReference type="Proteomes" id="UP000664164"/>
    </source>
</evidence>
<organism evidence="1 2">
    <name type="scientific">Arthrobacter cavernae</name>
    <dbReference type="NCBI Taxonomy" id="2817681"/>
    <lineage>
        <taxon>Bacteria</taxon>
        <taxon>Bacillati</taxon>
        <taxon>Actinomycetota</taxon>
        <taxon>Actinomycetes</taxon>
        <taxon>Micrococcales</taxon>
        <taxon>Micrococcaceae</taxon>
        <taxon>Arthrobacter</taxon>
    </lineage>
</organism>
<protein>
    <recommendedName>
        <fullName evidence="3">Thioredoxin family protein</fullName>
    </recommendedName>
</protein>
<dbReference type="AlphaFoldDB" id="A0A939HI52"/>
<dbReference type="Gene3D" id="3.40.30.10">
    <property type="entry name" value="Glutaredoxin"/>
    <property type="match status" value="1"/>
</dbReference>
<dbReference type="EMBL" id="JAFNLL010000053">
    <property type="protein sequence ID" value="MBO1269674.1"/>
    <property type="molecule type" value="Genomic_DNA"/>
</dbReference>
<reference evidence="1" key="1">
    <citation type="submission" date="2021-03" db="EMBL/GenBank/DDBJ databases">
        <title>A new species, PO-11, isolated from a karst cave deposit.</title>
        <authorList>
            <person name="Zhaoxiaoyong W."/>
        </authorList>
    </citation>
    <scope>NUCLEOTIDE SEQUENCE</scope>
    <source>
        <strain evidence="1">PO-11</strain>
    </source>
</reference>
<name>A0A939HI52_9MICC</name>
<dbReference type="Proteomes" id="UP000664164">
    <property type="component" value="Unassembled WGS sequence"/>
</dbReference>
<proteinExistence type="predicted"/>
<dbReference type="InterPro" id="IPR036249">
    <property type="entry name" value="Thioredoxin-like_sf"/>
</dbReference>
<dbReference type="RefSeq" id="WP_207617541.1">
    <property type="nucleotide sequence ID" value="NZ_JAFNLL010000053.1"/>
</dbReference>
<evidence type="ECO:0008006" key="3">
    <source>
        <dbReference type="Google" id="ProtNLM"/>
    </source>
</evidence>
<keyword evidence="2" id="KW-1185">Reference proteome</keyword>
<accession>A0A939HI52</accession>
<comment type="caution">
    <text evidence="1">The sequence shown here is derived from an EMBL/GenBank/DDBJ whole genome shotgun (WGS) entry which is preliminary data.</text>
</comment>
<dbReference type="SUPFAM" id="SSF52833">
    <property type="entry name" value="Thioredoxin-like"/>
    <property type="match status" value="1"/>
</dbReference>
<evidence type="ECO:0000313" key="1">
    <source>
        <dbReference type="EMBL" id="MBO1269674.1"/>
    </source>
</evidence>
<gene>
    <name evidence="1" type="ORF">J1902_17175</name>
</gene>
<sequence>MITLTLLTQPDCTWCSDGKQLLAGLSREFPLSVDEVDLHSEQGRILAARHRLLFAPGLIADGRLIAHGRLSARALRRDLTLLCPTPDH</sequence>